<reference evidence="5 6" key="1">
    <citation type="submission" date="2015-06" db="EMBL/GenBank/DDBJ databases">
        <authorList>
            <person name="Ju K.-S."/>
            <person name="Doroghazi J.R."/>
            <person name="Metcalf W.W."/>
        </authorList>
    </citation>
    <scope>NUCLEOTIDE SEQUENCE [LARGE SCALE GENOMIC DNA]</scope>
    <source>
        <strain evidence="5 6">NRRL 3414</strain>
    </source>
</reference>
<dbReference type="GO" id="GO:0009089">
    <property type="term" value="P:lysine biosynthetic process via diaminopimelate"/>
    <property type="evidence" value="ECO:0007669"/>
    <property type="project" value="TreeGrafter"/>
</dbReference>
<evidence type="ECO:0000259" key="4">
    <source>
        <dbReference type="Pfam" id="PF02784"/>
    </source>
</evidence>
<dbReference type="SUPFAM" id="SSF51419">
    <property type="entry name" value="PLP-binding barrel"/>
    <property type="match status" value="1"/>
</dbReference>
<dbReference type="Pfam" id="PF02784">
    <property type="entry name" value="Orn_Arg_deC_N"/>
    <property type="match status" value="1"/>
</dbReference>
<dbReference type="Gene3D" id="3.20.20.10">
    <property type="entry name" value="Alanine racemase"/>
    <property type="match status" value="1"/>
</dbReference>
<feature type="domain" description="Orn/DAP/Arg decarboxylase 2 N-terminal" evidence="4">
    <location>
        <begin position="18"/>
        <end position="271"/>
    </location>
</feature>
<proteinExistence type="predicted"/>
<dbReference type="RefSeq" id="WP_048582851.1">
    <property type="nucleotide sequence ID" value="NZ_LFNT01000023.1"/>
</dbReference>
<dbReference type="InterPro" id="IPR022644">
    <property type="entry name" value="De-COase2_N"/>
</dbReference>
<comment type="cofactor">
    <cofactor evidence="1 3">
        <name>pyridoxal 5'-phosphate</name>
        <dbReference type="ChEBI" id="CHEBI:597326"/>
    </cofactor>
</comment>
<accession>A0A0J7ZC24</accession>
<dbReference type="PRINTS" id="PR01182">
    <property type="entry name" value="ORNDCRBXLASE"/>
</dbReference>
<evidence type="ECO:0000256" key="3">
    <source>
        <dbReference type="PIRSR" id="PIRSR600183-50"/>
    </source>
</evidence>
<dbReference type="InterPro" id="IPR000183">
    <property type="entry name" value="Orn/DAP/Arg_de-COase"/>
</dbReference>
<comment type="caution">
    <text evidence="5">The sequence shown here is derived from an EMBL/GenBank/DDBJ whole genome shotgun (WGS) entry which is preliminary data.</text>
</comment>
<evidence type="ECO:0000256" key="1">
    <source>
        <dbReference type="ARBA" id="ARBA00001933"/>
    </source>
</evidence>
<dbReference type="Gene3D" id="2.40.37.10">
    <property type="entry name" value="Lyase, Ornithine Decarboxylase, Chain A, domain 1"/>
    <property type="match status" value="1"/>
</dbReference>
<dbReference type="EMBL" id="LFNT01000023">
    <property type="protein sequence ID" value="KMS72987.1"/>
    <property type="molecule type" value="Genomic_DNA"/>
</dbReference>
<dbReference type="GO" id="GO:0006596">
    <property type="term" value="P:polyamine biosynthetic process"/>
    <property type="evidence" value="ECO:0007669"/>
    <property type="project" value="InterPro"/>
</dbReference>
<dbReference type="InterPro" id="IPR029066">
    <property type="entry name" value="PLP-binding_barrel"/>
</dbReference>
<dbReference type="PATRIC" id="fig|1938.3.peg.2676"/>
<dbReference type="SUPFAM" id="SSF50621">
    <property type="entry name" value="Alanine racemase C-terminal domain-like"/>
    <property type="match status" value="1"/>
</dbReference>
<organism evidence="5 6">
    <name type="scientific">Streptomyces viridochromogenes</name>
    <dbReference type="NCBI Taxonomy" id="1938"/>
    <lineage>
        <taxon>Bacteria</taxon>
        <taxon>Bacillati</taxon>
        <taxon>Actinomycetota</taxon>
        <taxon>Actinomycetes</taxon>
        <taxon>Kitasatosporales</taxon>
        <taxon>Streptomycetaceae</taxon>
        <taxon>Streptomyces</taxon>
    </lineage>
</organism>
<evidence type="ECO:0000313" key="6">
    <source>
        <dbReference type="Proteomes" id="UP000037432"/>
    </source>
</evidence>
<dbReference type="InterPro" id="IPR002433">
    <property type="entry name" value="Orn_de-COase"/>
</dbReference>
<keyword evidence="2 3" id="KW-0663">Pyridoxal phosphate</keyword>
<dbReference type="PRINTS" id="PR01179">
    <property type="entry name" value="ODADCRBXLASE"/>
</dbReference>
<protein>
    <recommendedName>
        <fullName evidence="4">Orn/DAP/Arg decarboxylase 2 N-terminal domain-containing protein</fullName>
    </recommendedName>
</protein>
<dbReference type="Proteomes" id="UP000037432">
    <property type="component" value="Unassembled WGS sequence"/>
</dbReference>
<dbReference type="PANTHER" id="PTHR43727:SF2">
    <property type="entry name" value="GROUP IV DECARBOXYLASE"/>
    <property type="match status" value="1"/>
</dbReference>
<dbReference type="GO" id="GO:0008836">
    <property type="term" value="F:diaminopimelate decarboxylase activity"/>
    <property type="evidence" value="ECO:0007669"/>
    <property type="project" value="TreeGrafter"/>
</dbReference>
<sequence>MIDYAGRYGTPLYVYRLEKVREAVTALRRGLPEGSRLYYSLKANPHPRIVRELTDLAVHAEISSSGELRAALAASQSPSDILYTGPGKTLQEVRTAIRSGVRRFSIESATERDRLAEAAEAEAEEIGCLIRINAPGPAAGSTGLRMTGVPSQFGIDFDQACAQPGLFRATGRLRPVGLHFFPATNVADPAALAREFRLSVETAAALRERTGFDPELIDLGGGFAAPFAKPGDLPDYGGLREVLESVLDRHLPGWRDGRPVIAFESGRHLTAACGTLLTTVLDIKHSGDRTYAILDAGTNVLGGMSGLGRIMAPAALPEPGADAGVDTREASGGEPAREAVTLVGPLCTPLDVLSRSAPLGSLKVGDVLRIPNTGAYGLTASLLAFLSHPPATEVVVDGAAEVHVRRLEVIETPLEGRER</sequence>
<gene>
    <name evidence="5" type="ORF">ACM01_21030</name>
</gene>
<evidence type="ECO:0000256" key="2">
    <source>
        <dbReference type="ARBA" id="ARBA00022898"/>
    </source>
</evidence>
<feature type="active site" description="Proton donor" evidence="3">
    <location>
        <position position="347"/>
    </location>
</feature>
<feature type="modified residue" description="N6-(pyridoxal phosphate)lysine" evidence="3">
    <location>
        <position position="42"/>
    </location>
</feature>
<name>A0A0J7ZC24_STRVR</name>
<dbReference type="AlphaFoldDB" id="A0A0J7ZC24"/>
<evidence type="ECO:0000313" key="5">
    <source>
        <dbReference type="EMBL" id="KMS72987.1"/>
    </source>
</evidence>
<dbReference type="PANTHER" id="PTHR43727">
    <property type="entry name" value="DIAMINOPIMELATE DECARBOXYLASE"/>
    <property type="match status" value="1"/>
</dbReference>
<dbReference type="InterPro" id="IPR009006">
    <property type="entry name" value="Ala_racemase/Decarboxylase_C"/>
</dbReference>